<sequence length="149" mass="16505">MKNVFKMLAVGTLTCISTAICAQDIIGSWQSIDDKTGSPKGIVEIKKDANGTYYGIITKVTPRVGYQPKELCVNCPAPYTNKPIIGMKAITNLQKVNDFEYDKGKILDPNTGRLYSLKAKMSQNGSKLNIRGYYGFSTIGRSQTWIRVQ</sequence>
<dbReference type="InterPro" id="IPR019223">
    <property type="entry name" value="DUF2147"/>
</dbReference>
<dbReference type="KEGG" id="adv:DJ533_05710"/>
<dbReference type="PANTHER" id="PTHR36919:SF3">
    <property type="entry name" value="BLL5882 PROTEIN"/>
    <property type="match status" value="1"/>
</dbReference>
<dbReference type="PANTHER" id="PTHR36919">
    <property type="entry name" value="BLR1215 PROTEIN"/>
    <property type="match status" value="1"/>
</dbReference>
<dbReference type="EMBL" id="CP029397">
    <property type="protein sequence ID" value="AWL28114.1"/>
    <property type="molecule type" value="Genomic_DNA"/>
</dbReference>
<gene>
    <name evidence="3" type="ORF">DJ533_05710</name>
</gene>
<evidence type="ECO:0000313" key="3">
    <source>
        <dbReference type="EMBL" id="AWL28114.1"/>
    </source>
</evidence>
<dbReference type="Proteomes" id="UP000245977">
    <property type="component" value="Chromosome"/>
</dbReference>
<accession>A0A2S2FAX1</accession>
<feature type="chain" id="PRO_5015602202" evidence="1">
    <location>
        <begin position="23"/>
        <end position="149"/>
    </location>
</feature>
<keyword evidence="4" id="KW-1185">Reference proteome</keyword>
<dbReference type="AlphaFoldDB" id="A0A2S2FAX1"/>
<evidence type="ECO:0000313" key="4">
    <source>
        <dbReference type="Proteomes" id="UP000245977"/>
    </source>
</evidence>
<name>A0A2S2FAX1_9GAMM</name>
<dbReference type="Gene3D" id="2.40.128.520">
    <property type="match status" value="1"/>
</dbReference>
<feature type="domain" description="DUF2147" evidence="2">
    <location>
        <begin position="27"/>
        <end position="147"/>
    </location>
</feature>
<evidence type="ECO:0000259" key="2">
    <source>
        <dbReference type="Pfam" id="PF09917"/>
    </source>
</evidence>
<feature type="signal peptide" evidence="1">
    <location>
        <begin position="1"/>
        <end position="22"/>
    </location>
</feature>
<dbReference type="OrthoDB" id="9814399at2"/>
<dbReference type="STRING" id="1871111.GCA_001704615_00412"/>
<proteinExistence type="predicted"/>
<protein>
    <submittedName>
        <fullName evidence="3">DUF2147 domain-containing protein</fullName>
    </submittedName>
</protein>
<dbReference type="Pfam" id="PF09917">
    <property type="entry name" value="DUF2147"/>
    <property type="match status" value="1"/>
</dbReference>
<keyword evidence="1" id="KW-0732">Signal</keyword>
<evidence type="ECO:0000256" key="1">
    <source>
        <dbReference type="SAM" id="SignalP"/>
    </source>
</evidence>
<reference evidence="3" key="1">
    <citation type="submission" date="2019-08" db="EMBL/GenBank/DDBJ databases">
        <title>The complete genome of Acinetobacter defluvii strain WCHAD010030.</title>
        <authorList>
            <person name="Hu Y."/>
            <person name="Qin J."/>
            <person name="Feng Y."/>
            <person name="Zong Z."/>
        </authorList>
    </citation>
    <scope>NUCLEOTIDE SEQUENCE</scope>
    <source>
        <strain evidence="3">WCHA30</strain>
    </source>
</reference>
<organism evidence="3 4">
    <name type="scientific">Acinetobacter defluvii</name>
    <dbReference type="NCBI Taxonomy" id="1871111"/>
    <lineage>
        <taxon>Bacteria</taxon>
        <taxon>Pseudomonadati</taxon>
        <taxon>Pseudomonadota</taxon>
        <taxon>Gammaproteobacteria</taxon>
        <taxon>Moraxellales</taxon>
        <taxon>Moraxellaceae</taxon>
        <taxon>Acinetobacter</taxon>
    </lineage>
</organism>